<evidence type="ECO:0000256" key="5">
    <source>
        <dbReference type="ARBA" id="ARBA00022821"/>
    </source>
</evidence>
<proteinExistence type="inferred from homology"/>
<dbReference type="Gramene" id="TVU26278">
    <property type="protein sequence ID" value="TVU26278"/>
    <property type="gene ID" value="EJB05_28817"/>
</dbReference>
<dbReference type="PRINTS" id="PR00364">
    <property type="entry name" value="DISEASERSIST"/>
</dbReference>
<dbReference type="InterPro" id="IPR041118">
    <property type="entry name" value="Rx_N"/>
</dbReference>
<dbReference type="InterPro" id="IPR042197">
    <property type="entry name" value="Apaf_helical"/>
</dbReference>
<dbReference type="InterPro" id="IPR036388">
    <property type="entry name" value="WH-like_DNA-bd_sf"/>
</dbReference>
<dbReference type="Pfam" id="PF23598">
    <property type="entry name" value="LRR_14"/>
    <property type="match status" value="1"/>
</dbReference>
<dbReference type="GO" id="GO:0043531">
    <property type="term" value="F:ADP binding"/>
    <property type="evidence" value="ECO:0007669"/>
    <property type="project" value="InterPro"/>
</dbReference>
<dbReference type="Gene3D" id="1.10.10.10">
    <property type="entry name" value="Winged helix-like DNA-binding domain superfamily/Winged helix DNA-binding domain"/>
    <property type="match status" value="1"/>
</dbReference>
<keyword evidence="6" id="KW-0175">Coiled coil</keyword>
<dbReference type="OrthoDB" id="598235at2759"/>
<dbReference type="GO" id="GO:0009626">
    <property type="term" value="P:plant-type hypersensitive response"/>
    <property type="evidence" value="ECO:0007669"/>
    <property type="project" value="UniProtKB-ARBA"/>
</dbReference>
<evidence type="ECO:0000256" key="1">
    <source>
        <dbReference type="ARBA" id="ARBA00008894"/>
    </source>
</evidence>
<dbReference type="GO" id="GO:0042742">
    <property type="term" value="P:defense response to bacterium"/>
    <property type="evidence" value="ECO:0007669"/>
    <property type="project" value="UniProtKB-ARBA"/>
</dbReference>
<dbReference type="InterPro" id="IPR032675">
    <property type="entry name" value="LRR_dom_sf"/>
</dbReference>
<name>A0A5J9USG9_9POAL</name>
<dbReference type="SUPFAM" id="SSF52540">
    <property type="entry name" value="P-loop containing nucleoside triphosphate hydrolases"/>
    <property type="match status" value="1"/>
</dbReference>
<dbReference type="Gene3D" id="3.40.50.300">
    <property type="entry name" value="P-loop containing nucleotide triphosphate hydrolases"/>
    <property type="match status" value="1"/>
</dbReference>
<dbReference type="Pfam" id="PF00931">
    <property type="entry name" value="NB-ARC"/>
    <property type="match status" value="1"/>
</dbReference>
<dbReference type="CDD" id="cd14798">
    <property type="entry name" value="RX-CC_like"/>
    <property type="match status" value="1"/>
</dbReference>
<comment type="caution">
    <text evidence="11">The sequence shown here is derived from an EMBL/GenBank/DDBJ whole genome shotgun (WGS) entry which is preliminary data.</text>
</comment>
<evidence type="ECO:0000256" key="4">
    <source>
        <dbReference type="ARBA" id="ARBA00022741"/>
    </source>
</evidence>
<dbReference type="GO" id="GO:0002758">
    <property type="term" value="P:innate immune response-activating signaling pathway"/>
    <property type="evidence" value="ECO:0007669"/>
    <property type="project" value="UniProtKB-ARBA"/>
</dbReference>
<dbReference type="InterPro" id="IPR055414">
    <property type="entry name" value="LRR_R13L4/SHOC2-like"/>
</dbReference>
<dbReference type="InterPro" id="IPR027417">
    <property type="entry name" value="P-loop_NTPase"/>
</dbReference>
<keyword evidence="2" id="KW-0433">Leucine-rich repeat</keyword>
<dbReference type="Pfam" id="PF23559">
    <property type="entry name" value="WHD_DRP"/>
    <property type="match status" value="1"/>
</dbReference>
<feature type="domain" description="Disease resistance N-terminal" evidence="8">
    <location>
        <begin position="5"/>
        <end position="106"/>
    </location>
</feature>
<accession>A0A5J9USG9</accession>
<protein>
    <recommendedName>
        <fullName evidence="13">NB-ARC domain-containing protein</fullName>
    </recommendedName>
</protein>
<dbReference type="FunFam" id="3.40.50.300:FF:001091">
    <property type="entry name" value="Probable disease resistance protein At1g61300"/>
    <property type="match status" value="1"/>
</dbReference>
<feature type="domain" description="Disease resistance R13L4/SHOC-2-like LRR" evidence="10">
    <location>
        <begin position="542"/>
        <end position="869"/>
    </location>
</feature>
<dbReference type="InterPro" id="IPR044974">
    <property type="entry name" value="Disease_R_plants"/>
</dbReference>
<evidence type="ECO:0000256" key="6">
    <source>
        <dbReference type="ARBA" id="ARBA00023054"/>
    </source>
</evidence>
<dbReference type="PANTHER" id="PTHR23155">
    <property type="entry name" value="DISEASE RESISTANCE PROTEIN RP"/>
    <property type="match status" value="1"/>
</dbReference>
<feature type="domain" description="Disease resistance protein winged helix" evidence="9">
    <location>
        <begin position="427"/>
        <end position="498"/>
    </location>
</feature>
<evidence type="ECO:0000313" key="11">
    <source>
        <dbReference type="EMBL" id="TVU26278.1"/>
    </source>
</evidence>
<organism evidence="11 12">
    <name type="scientific">Eragrostis curvula</name>
    <name type="common">weeping love grass</name>
    <dbReference type="NCBI Taxonomy" id="38414"/>
    <lineage>
        <taxon>Eukaryota</taxon>
        <taxon>Viridiplantae</taxon>
        <taxon>Streptophyta</taxon>
        <taxon>Embryophyta</taxon>
        <taxon>Tracheophyta</taxon>
        <taxon>Spermatophyta</taxon>
        <taxon>Magnoliopsida</taxon>
        <taxon>Liliopsida</taxon>
        <taxon>Poales</taxon>
        <taxon>Poaceae</taxon>
        <taxon>PACMAD clade</taxon>
        <taxon>Chloridoideae</taxon>
        <taxon>Eragrostideae</taxon>
        <taxon>Eragrostidinae</taxon>
        <taxon>Eragrostis</taxon>
    </lineage>
</organism>
<keyword evidence="12" id="KW-1185">Reference proteome</keyword>
<dbReference type="PANTHER" id="PTHR23155:SF931">
    <property type="entry name" value="OS01G0547000 PROTEIN"/>
    <property type="match status" value="1"/>
</dbReference>
<dbReference type="Gene3D" id="1.10.8.430">
    <property type="entry name" value="Helical domain of apoptotic protease-activating factors"/>
    <property type="match status" value="1"/>
</dbReference>
<dbReference type="Gene3D" id="3.80.10.10">
    <property type="entry name" value="Ribonuclease Inhibitor"/>
    <property type="match status" value="2"/>
</dbReference>
<dbReference type="Proteomes" id="UP000324897">
    <property type="component" value="Chromosome 2"/>
</dbReference>
<feature type="domain" description="NB-ARC" evidence="7">
    <location>
        <begin position="176"/>
        <end position="341"/>
    </location>
</feature>
<dbReference type="InterPro" id="IPR038005">
    <property type="entry name" value="RX-like_CC"/>
</dbReference>
<keyword evidence="4" id="KW-0547">Nucleotide-binding</keyword>
<evidence type="ECO:0000259" key="10">
    <source>
        <dbReference type="Pfam" id="PF23598"/>
    </source>
</evidence>
<keyword evidence="3" id="KW-0677">Repeat</keyword>
<reference evidence="11 12" key="1">
    <citation type="journal article" date="2019" name="Sci. Rep.">
        <title>A high-quality genome of Eragrostis curvula grass provides insights into Poaceae evolution and supports new strategies to enhance forage quality.</title>
        <authorList>
            <person name="Carballo J."/>
            <person name="Santos B.A.C.M."/>
            <person name="Zappacosta D."/>
            <person name="Garbus I."/>
            <person name="Selva J.P."/>
            <person name="Gallo C.A."/>
            <person name="Diaz A."/>
            <person name="Albertini E."/>
            <person name="Caccamo M."/>
            <person name="Echenique V."/>
        </authorList>
    </citation>
    <scope>NUCLEOTIDE SEQUENCE [LARGE SCALE GENOMIC DNA]</scope>
    <source>
        <strain evidence="12">cv. Victoria</strain>
        <tissue evidence="11">Leaf</tissue>
    </source>
</reference>
<evidence type="ECO:0000313" key="12">
    <source>
        <dbReference type="Proteomes" id="UP000324897"/>
    </source>
</evidence>
<keyword evidence="5" id="KW-0611">Plant defense</keyword>
<dbReference type="AlphaFoldDB" id="A0A5J9USG9"/>
<dbReference type="EMBL" id="RWGY01000013">
    <property type="protein sequence ID" value="TVU26278.1"/>
    <property type="molecule type" value="Genomic_DNA"/>
</dbReference>
<dbReference type="FunFam" id="1.10.10.10:FF:000322">
    <property type="entry name" value="Probable disease resistance protein At1g63360"/>
    <property type="match status" value="1"/>
</dbReference>
<evidence type="ECO:0008006" key="13">
    <source>
        <dbReference type="Google" id="ProtNLM"/>
    </source>
</evidence>
<dbReference type="InterPro" id="IPR002182">
    <property type="entry name" value="NB-ARC"/>
</dbReference>
<evidence type="ECO:0000259" key="7">
    <source>
        <dbReference type="Pfam" id="PF00931"/>
    </source>
</evidence>
<dbReference type="InterPro" id="IPR058922">
    <property type="entry name" value="WHD_DRP"/>
</dbReference>
<dbReference type="SUPFAM" id="SSF52058">
    <property type="entry name" value="L domain-like"/>
    <property type="match status" value="1"/>
</dbReference>
<evidence type="ECO:0000256" key="2">
    <source>
        <dbReference type="ARBA" id="ARBA00022614"/>
    </source>
</evidence>
<sequence length="925" mass="103315">MAEAVVGLLISKLGETLAKEAAAYGASLLCSEASALKGIFGEIRRATGCLEIMQAFLQDSEKFRGTNKTNDVFVKRIRGLAFRMEDVIDEFKYKLEDAKHGGFAAKMKKRVQHVKVWRRLAQELCDINTDLEDAARQREHFALPEGFGGGGERHAASTNDTACFAREEDLVGIKDNAGKLKGWLLGGLEERKSKIIAVWGMGGAGKTTLVKHVYKIVREDFDISAWVTVSKSYQVKDLLKKIAGGLGISVDVSNMETGSLGEVINNHLQCKSYILVLDDVWQQKVWIDIMDVFPNDCSGRFVFTSRNFEVASMATSGCAVKLAPLGDNNSWKLFCNLAFRNVGDKKFPSELHKLAVEFLKMCDGLPLAIACIGRLLSCKPPTLSEWKKVYEELELQSSVIHGADSILKVSLEDVSYELKNCLLHCAMFPEDYEIKRRRLIRHWITAGFIKERKNRTLEEVAEGFLNELVNRSLLQVTIRNEFGRVVCCRMHDIIRHLALNKAEEECFGKVYEGSTTSSKDSIRRLSIQSDDISPLSQSGATHLRAIYAFTNDIGIDLLRPLLVSSSLLSTLDLQGTQIKMLPNEVFSLFNLRFLGIRMTRIEILPEAIGRLQNLEVLDALGTGLTSLPKSMAKLKKLRFLYACTMVSEDTFHDYGGVKMPRGIGNLTGLQALQNVKACLETLCEVATLTELRTFAVSDVTSEHSSNLCSAIMKMSHLVHLQICASNENEALPLNTLHLPGTLSKLGLTGQLEKKQVPQILSSWSHLSNLTRLHLVSSKIDEELFSRLLVLHGLCFLSLIKAYDGMNLYFPRSSFPRLAYLVIWDAPELSQVEIEEGALQSLGTLQFRRCPNLWGFHNCIHYLTALEYLECAGQILRTAEIRNLCKKGEQPKFVLIAEANVFILSNAWLHMGQIFHHKASCLLSLG</sequence>
<evidence type="ECO:0000256" key="3">
    <source>
        <dbReference type="ARBA" id="ARBA00022737"/>
    </source>
</evidence>
<evidence type="ECO:0000259" key="9">
    <source>
        <dbReference type="Pfam" id="PF23559"/>
    </source>
</evidence>
<dbReference type="Gene3D" id="1.20.5.4130">
    <property type="match status" value="1"/>
</dbReference>
<comment type="similarity">
    <text evidence="1">Belongs to the disease resistance NB-LRR family.</text>
</comment>
<dbReference type="Pfam" id="PF18052">
    <property type="entry name" value="Rx_N"/>
    <property type="match status" value="1"/>
</dbReference>
<evidence type="ECO:0000259" key="8">
    <source>
        <dbReference type="Pfam" id="PF18052"/>
    </source>
</evidence>
<gene>
    <name evidence="11" type="ORF">EJB05_28817</name>
</gene>
<feature type="non-terminal residue" evidence="11">
    <location>
        <position position="1"/>
    </location>
</feature>